<accession>A0A7C8IHC8</accession>
<dbReference type="Proteomes" id="UP000481861">
    <property type="component" value="Unassembled WGS sequence"/>
</dbReference>
<gene>
    <name evidence="2" type="ORF">BDV95DRAFT_224414</name>
</gene>
<proteinExistence type="predicted"/>
<dbReference type="AlphaFoldDB" id="A0A7C8IHC8"/>
<comment type="caution">
    <text evidence="2">The sequence shown here is derived from an EMBL/GenBank/DDBJ whole genome shotgun (WGS) entry which is preliminary data.</text>
</comment>
<evidence type="ECO:0000256" key="1">
    <source>
        <dbReference type="SAM" id="MobiDB-lite"/>
    </source>
</evidence>
<evidence type="ECO:0000313" key="2">
    <source>
        <dbReference type="EMBL" id="KAF2876393.1"/>
    </source>
</evidence>
<dbReference type="EMBL" id="JAADJZ010000003">
    <property type="protein sequence ID" value="KAF2876393.1"/>
    <property type="molecule type" value="Genomic_DNA"/>
</dbReference>
<reference evidence="2 3" key="1">
    <citation type="submission" date="2020-01" db="EMBL/GenBank/DDBJ databases">
        <authorList>
            <consortium name="DOE Joint Genome Institute"/>
            <person name="Haridas S."/>
            <person name="Albert R."/>
            <person name="Binder M."/>
            <person name="Bloem J."/>
            <person name="Labutti K."/>
            <person name="Salamov A."/>
            <person name="Andreopoulos B."/>
            <person name="Baker S.E."/>
            <person name="Barry K."/>
            <person name="Bills G."/>
            <person name="Bluhm B.H."/>
            <person name="Cannon C."/>
            <person name="Castanera R."/>
            <person name="Culley D.E."/>
            <person name="Daum C."/>
            <person name="Ezra D."/>
            <person name="Gonzalez J.B."/>
            <person name="Henrissat B."/>
            <person name="Kuo A."/>
            <person name="Liang C."/>
            <person name="Lipzen A."/>
            <person name="Lutzoni F."/>
            <person name="Magnuson J."/>
            <person name="Mondo S."/>
            <person name="Nolan M."/>
            <person name="Ohm R."/>
            <person name="Pangilinan J."/>
            <person name="Park H.-J.H."/>
            <person name="Ramirez L."/>
            <person name="Alfaro M."/>
            <person name="Sun H."/>
            <person name="Tritt A."/>
            <person name="Yoshinaga Y."/>
            <person name="Zwiers L.-H.L."/>
            <person name="Turgeon B.G."/>
            <person name="Goodwin S.B."/>
            <person name="Spatafora J.W."/>
            <person name="Crous P.W."/>
            <person name="Grigoriev I.V."/>
        </authorList>
    </citation>
    <scope>NUCLEOTIDE SEQUENCE [LARGE SCALE GENOMIC DNA]</scope>
    <source>
        <strain evidence="2 3">CBS 611.86</strain>
    </source>
</reference>
<sequence>MRVGCGICRSSFATCAALSILWSALFRKLPGLHLVFSLHTHSHSLSQHYDSGIRSLPARSPWAVVSCARPHRGRNPRARAAHCTRALTFTWAPQSCKCTRFAVTSYYPTQSLQSSKLKCTPQRSVAANPERTHRPHPTTGRCRTNGLMLCNHQFLGPAELPTRGPGAAQSSHAVAHGSPPSASPSLRRPSLPRSVGP</sequence>
<protein>
    <submittedName>
        <fullName evidence="2">Uncharacterized protein</fullName>
    </submittedName>
</protein>
<feature type="compositionally biased region" description="Low complexity" evidence="1">
    <location>
        <begin position="178"/>
        <end position="197"/>
    </location>
</feature>
<evidence type="ECO:0000313" key="3">
    <source>
        <dbReference type="Proteomes" id="UP000481861"/>
    </source>
</evidence>
<feature type="region of interest" description="Disordered" evidence="1">
    <location>
        <begin position="160"/>
        <end position="197"/>
    </location>
</feature>
<keyword evidence="3" id="KW-1185">Reference proteome</keyword>
<organism evidence="2 3">
    <name type="scientific">Massariosphaeria phaeospora</name>
    <dbReference type="NCBI Taxonomy" id="100035"/>
    <lineage>
        <taxon>Eukaryota</taxon>
        <taxon>Fungi</taxon>
        <taxon>Dikarya</taxon>
        <taxon>Ascomycota</taxon>
        <taxon>Pezizomycotina</taxon>
        <taxon>Dothideomycetes</taxon>
        <taxon>Pleosporomycetidae</taxon>
        <taxon>Pleosporales</taxon>
        <taxon>Pleosporales incertae sedis</taxon>
        <taxon>Massariosphaeria</taxon>
    </lineage>
</organism>
<name>A0A7C8IHC8_9PLEO</name>